<name>A0A0R3PFQ4_ANGCS</name>
<dbReference type="EMBL" id="UYYA01000763">
    <property type="protein sequence ID" value="VDM54617.1"/>
    <property type="molecule type" value="Genomic_DNA"/>
</dbReference>
<evidence type="ECO:0000313" key="2">
    <source>
        <dbReference type="Proteomes" id="UP000267027"/>
    </source>
</evidence>
<dbReference type="WBParaSite" id="ACOC_0000303101-mRNA-1">
    <property type="protein sequence ID" value="ACOC_0000303101-mRNA-1"/>
    <property type="gene ID" value="ACOC_0000303101"/>
</dbReference>
<evidence type="ECO:0000313" key="1">
    <source>
        <dbReference type="EMBL" id="VDM54617.1"/>
    </source>
</evidence>
<reference evidence="1 2" key="2">
    <citation type="submission" date="2018-11" db="EMBL/GenBank/DDBJ databases">
        <authorList>
            <consortium name="Pathogen Informatics"/>
        </authorList>
    </citation>
    <scope>NUCLEOTIDE SEQUENCE [LARGE SCALE GENOMIC DNA]</scope>
    <source>
        <strain evidence="1 2">Costa Rica</strain>
    </source>
</reference>
<accession>A0A0R3PFQ4</accession>
<keyword evidence="2" id="KW-1185">Reference proteome</keyword>
<dbReference type="AlphaFoldDB" id="A0A0R3PFQ4"/>
<sequence length="73" mass="8500">MLQDFVVVQPVSLSSSVLAKDPLIFKRYNTVEKLVVMDTQKKYRGYFEMELTLIFIRLVRQSFVETLSPSNVL</sequence>
<reference evidence="3" key="1">
    <citation type="submission" date="2017-02" db="UniProtKB">
        <authorList>
            <consortium name="WormBaseParasite"/>
        </authorList>
    </citation>
    <scope>IDENTIFICATION</scope>
</reference>
<protein>
    <submittedName>
        <fullName evidence="3">CBS domain-containing protein</fullName>
    </submittedName>
</protein>
<gene>
    <name evidence="1" type="ORF">ACOC_LOCUS3032</name>
</gene>
<dbReference type="Proteomes" id="UP000267027">
    <property type="component" value="Unassembled WGS sequence"/>
</dbReference>
<evidence type="ECO:0000313" key="3">
    <source>
        <dbReference type="WBParaSite" id="ACOC_0000303101-mRNA-1"/>
    </source>
</evidence>
<proteinExistence type="predicted"/>
<organism evidence="3">
    <name type="scientific">Angiostrongylus costaricensis</name>
    <name type="common">Nematode worm</name>
    <dbReference type="NCBI Taxonomy" id="334426"/>
    <lineage>
        <taxon>Eukaryota</taxon>
        <taxon>Metazoa</taxon>
        <taxon>Ecdysozoa</taxon>
        <taxon>Nematoda</taxon>
        <taxon>Chromadorea</taxon>
        <taxon>Rhabditida</taxon>
        <taxon>Rhabditina</taxon>
        <taxon>Rhabditomorpha</taxon>
        <taxon>Strongyloidea</taxon>
        <taxon>Metastrongylidae</taxon>
        <taxon>Angiostrongylus</taxon>
    </lineage>
</organism>